<evidence type="ECO:0000256" key="4">
    <source>
        <dbReference type="PROSITE-ProRule" id="PRU00339"/>
    </source>
</evidence>
<feature type="domain" description="OmpR/PhoB-type" evidence="7">
    <location>
        <begin position="1"/>
        <end position="97"/>
    </location>
</feature>
<sequence>MIKSADLEIDPRSRRVTRNGEPVELSSLTYDLLNELVNCSPEIAKPEHLLSTVWKNKVVGVETLTQRVAILRKALDEESQQQKYIESVRGQGYRWLPQLIYGENNKVQEKTTNNFFSPKVMVALFILATISLVAYWFAHSKKIEKEQIQTPSYSLQSSLQERLREAWRYYRKFDAESNAIGIKLFQSVLKEKPENVSALVGLSAAYSQESTKFNGPPADLVKGLELAKKATRLSPQNAEAWWALGFNFDARGHIEEAVIYYQKALKLDPDDKGVKSSLAYLLAIQGDLVGALKMNIEAFSSNTHYRHLQIAQILRLLQFNELAEQWYKRADELNPDSVFAAFGRAEHLFTMGRLVEAKQVVEAAINRGVHRPELPILLAQIEARHQDFNSMKSAFESAIEISQHSLTAQSWLLWGEGISGAETDLDVVTALISKYENIVQQGDTWPNNFVELALLETVRKRQQEAIEYLRQAFSSGYLDIGMLRQSPVFQSLHQNEEFMQLVEAMQQKILAQREQVLSAEWAPENFFNPKMNR</sequence>
<keyword evidence="6" id="KW-0472">Membrane</keyword>
<dbReference type="SUPFAM" id="SSF81901">
    <property type="entry name" value="HCP-like"/>
    <property type="match status" value="1"/>
</dbReference>
<dbReference type="GO" id="GO:0000160">
    <property type="term" value="P:phosphorelay signal transduction system"/>
    <property type="evidence" value="ECO:0007669"/>
    <property type="project" value="InterPro"/>
</dbReference>
<evidence type="ECO:0000256" key="5">
    <source>
        <dbReference type="PROSITE-ProRule" id="PRU01091"/>
    </source>
</evidence>
<keyword evidence="6" id="KW-0812">Transmembrane</keyword>
<dbReference type="InterPro" id="IPR001867">
    <property type="entry name" value="OmpR/PhoB-type_DNA-bd"/>
</dbReference>
<dbReference type="PROSITE" id="PS50293">
    <property type="entry name" value="TPR_REGION"/>
    <property type="match status" value="1"/>
</dbReference>
<dbReference type="GO" id="GO:0003677">
    <property type="term" value="F:DNA binding"/>
    <property type="evidence" value="ECO:0007669"/>
    <property type="project" value="UniProtKB-UniRule"/>
</dbReference>
<dbReference type="Pfam" id="PF00486">
    <property type="entry name" value="Trans_reg_C"/>
    <property type="match status" value="1"/>
</dbReference>
<evidence type="ECO:0000256" key="1">
    <source>
        <dbReference type="ARBA" id="ARBA00022737"/>
    </source>
</evidence>
<keyword evidence="3 5" id="KW-0238">DNA-binding</keyword>
<dbReference type="InterPro" id="IPR016032">
    <property type="entry name" value="Sig_transdc_resp-reg_C-effctor"/>
</dbReference>
<dbReference type="AlphaFoldDB" id="A0A545U7V2"/>
<dbReference type="InterPro" id="IPR036388">
    <property type="entry name" value="WH-like_DNA-bd_sf"/>
</dbReference>
<evidence type="ECO:0000256" key="2">
    <source>
        <dbReference type="ARBA" id="ARBA00022803"/>
    </source>
</evidence>
<evidence type="ECO:0000313" key="8">
    <source>
        <dbReference type="EMBL" id="TQV85544.1"/>
    </source>
</evidence>
<feature type="DNA-binding region" description="OmpR/PhoB-type" evidence="5">
    <location>
        <begin position="1"/>
        <end position="97"/>
    </location>
</feature>
<reference evidence="8 9" key="1">
    <citation type="submission" date="2019-07" db="EMBL/GenBank/DDBJ databases">
        <title>Draft genome for Aliikangiella sp. M105.</title>
        <authorList>
            <person name="Wang G."/>
        </authorList>
    </citation>
    <scope>NUCLEOTIDE SEQUENCE [LARGE SCALE GENOMIC DNA]</scope>
    <source>
        <strain evidence="8 9">M105</strain>
    </source>
</reference>
<organism evidence="8 9">
    <name type="scientific">Aliikangiella coralliicola</name>
    <dbReference type="NCBI Taxonomy" id="2592383"/>
    <lineage>
        <taxon>Bacteria</taxon>
        <taxon>Pseudomonadati</taxon>
        <taxon>Pseudomonadota</taxon>
        <taxon>Gammaproteobacteria</taxon>
        <taxon>Oceanospirillales</taxon>
        <taxon>Pleioneaceae</taxon>
        <taxon>Aliikangiella</taxon>
    </lineage>
</organism>
<dbReference type="CDD" id="cd00383">
    <property type="entry name" value="trans_reg_C"/>
    <property type="match status" value="1"/>
</dbReference>
<dbReference type="PROSITE" id="PS50005">
    <property type="entry name" value="TPR"/>
    <property type="match status" value="1"/>
</dbReference>
<proteinExistence type="predicted"/>
<keyword evidence="2 4" id="KW-0802">TPR repeat</keyword>
<evidence type="ECO:0000259" key="7">
    <source>
        <dbReference type="PROSITE" id="PS51755"/>
    </source>
</evidence>
<dbReference type="InterPro" id="IPR011990">
    <property type="entry name" value="TPR-like_helical_dom_sf"/>
</dbReference>
<dbReference type="SMART" id="SM00862">
    <property type="entry name" value="Trans_reg_C"/>
    <property type="match status" value="1"/>
</dbReference>
<protein>
    <submittedName>
        <fullName evidence="8">Tetratricopeptide repeat protein</fullName>
    </submittedName>
</protein>
<keyword evidence="1" id="KW-0677">Repeat</keyword>
<evidence type="ECO:0000313" key="9">
    <source>
        <dbReference type="Proteomes" id="UP000315439"/>
    </source>
</evidence>
<dbReference type="InterPro" id="IPR013105">
    <property type="entry name" value="TPR_2"/>
</dbReference>
<dbReference type="Gene3D" id="1.10.10.10">
    <property type="entry name" value="Winged helix-like DNA-binding domain superfamily/Winged helix DNA-binding domain"/>
    <property type="match status" value="1"/>
</dbReference>
<dbReference type="Pfam" id="PF07719">
    <property type="entry name" value="TPR_2"/>
    <property type="match status" value="1"/>
</dbReference>
<evidence type="ECO:0000256" key="6">
    <source>
        <dbReference type="SAM" id="Phobius"/>
    </source>
</evidence>
<dbReference type="PROSITE" id="PS51755">
    <property type="entry name" value="OMPR_PHOB"/>
    <property type="match status" value="1"/>
</dbReference>
<keyword evidence="9" id="KW-1185">Reference proteome</keyword>
<dbReference type="Proteomes" id="UP000315439">
    <property type="component" value="Unassembled WGS sequence"/>
</dbReference>
<dbReference type="GO" id="GO:0006355">
    <property type="term" value="P:regulation of DNA-templated transcription"/>
    <property type="evidence" value="ECO:0007669"/>
    <property type="project" value="InterPro"/>
</dbReference>
<dbReference type="PANTHER" id="PTHR12558">
    <property type="entry name" value="CELL DIVISION CYCLE 16,23,27"/>
    <property type="match status" value="1"/>
</dbReference>
<dbReference type="OrthoDB" id="5932494at2"/>
<dbReference type="PANTHER" id="PTHR12558:SF13">
    <property type="entry name" value="CELL DIVISION CYCLE PROTEIN 27 HOMOLOG"/>
    <property type="match status" value="1"/>
</dbReference>
<feature type="repeat" description="TPR" evidence="4">
    <location>
        <begin position="238"/>
        <end position="271"/>
    </location>
</feature>
<dbReference type="EMBL" id="VIKS01000012">
    <property type="protein sequence ID" value="TQV85544.1"/>
    <property type="molecule type" value="Genomic_DNA"/>
</dbReference>
<comment type="caution">
    <text evidence="8">The sequence shown here is derived from an EMBL/GenBank/DDBJ whole genome shotgun (WGS) entry which is preliminary data.</text>
</comment>
<dbReference type="Gene3D" id="1.25.40.10">
    <property type="entry name" value="Tetratricopeptide repeat domain"/>
    <property type="match status" value="2"/>
</dbReference>
<keyword evidence="6" id="KW-1133">Transmembrane helix</keyword>
<dbReference type="SUPFAM" id="SSF46894">
    <property type="entry name" value="C-terminal effector domain of the bipartite response regulators"/>
    <property type="match status" value="1"/>
</dbReference>
<gene>
    <name evidence="8" type="ORF">FLL46_20515</name>
</gene>
<feature type="transmembrane region" description="Helical" evidence="6">
    <location>
        <begin position="120"/>
        <end position="138"/>
    </location>
</feature>
<accession>A0A545U7V2</accession>
<evidence type="ECO:0000256" key="3">
    <source>
        <dbReference type="ARBA" id="ARBA00023125"/>
    </source>
</evidence>
<dbReference type="SMART" id="SM00028">
    <property type="entry name" value="TPR"/>
    <property type="match status" value="3"/>
</dbReference>
<dbReference type="RefSeq" id="WP_142933220.1">
    <property type="nucleotide sequence ID" value="NZ_ML660168.1"/>
</dbReference>
<name>A0A545U7V2_9GAMM</name>
<dbReference type="InterPro" id="IPR019734">
    <property type="entry name" value="TPR_rpt"/>
</dbReference>